<dbReference type="AlphaFoldDB" id="D8MB81"/>
<reference evidence="2" key="1">
    <citation type="submission" date="2010-02" db="EMBL/GenBank/DDBJ databases">
        <title>Sequencing and annotation of the Blastocystis hominis genome.</title>
        <authorList>
            <person name="Wincker P."/>
        </authorList>
    </citation>
    <scope>NUCLEOTIDE SEQUENCE</scope>
    <source>
        <strain evidence="2">Singapore isolate B</strain>
    </source>
</reference>
<dbReference type="GO" id="GO:0016593">
    <property type="term" value="C:Cdc73/Paf1 complex"/>
    <property type="evidence" value="ECO:0007669"/>
    <property type="project" value="InterPro"/>
</dbReference>
<dbReference type="EMBL" id="FN668690">
    <property type="protein sequence ID" value="CBK25320.2"/>
    <property type="molecule type" value="Genomic_DNA"/>
</dbReference>
<dbReference type="Proteomes" id="UP000008312">
    <property type="component" value="Unassembled WGS sequence"/>
</dbReference>
<sequence>MNQEPNSVSITDAKSGFMCNLEMGNDIPEIPVGPRFLNIPFDSSGLSEFLPESSVYTDYRWPVHFSIRQVDFPIIGYDKYSQAGPVKESMSPEDQVLFADLDENEKSNLINETPDSWLRFMEYGSLSTTTKQPSRSSQPSSPRSSPASSKKERIEQSFAPIPLTRPDNPNVVAEAVWEVLPDEVSACFDYRLVRFEDDGNQSDELNSFLRFHQAHGINYCEQLKPAASSGASRKEEQVLEWQRSYDCSQIRPIRGEASKEIIALDWDPESQGGIARYIPLMNDYVYSLMGHKASRRTENVGIEVEKVKVRETEKYEMYNEAEYWGVC</sequence>
<keyword evidence="3" id="KW-1185">Reference proteome</keyword>
<name>D8MB81_BLAHO</name>
<accession>D8MB81</accession>
<feature type="compositionally biased region" description="Low complexity" evidence="1">
    <location>
        <begin position="128"/>
        <end position="148"/>
    </location>
</feature>
<evidence type="ECO:0000256" key="1">
    <source>
        <dbReference type="SAM" id="MobiDB-lite"/>
    </source>
</evidence>
<dbReference type="Pfam" id="PF03985">
    <property type="entry name" value="Paf1"/>
    <property type="match status" value="1"/>
</dbReference>
<dbReference type="InParanoid" id="D8MB81"/>
<dbReference type="RefSeq" id="XP_012899368.1">
    <property type="nucleotide sequence ID" value="XM_013043914.1"/>
</dbReference>
<dbReference type="GO" id="GO:0006368">
    <property type="term" value="P:transcription elongation by RNA polymerase II"/>
    <property type="evidence" value="ECO:0007669"/>
    <property type="project" value="InterPro"/>
</dbReference>
<proteinExistence type="predicted"/>
<protein>
    <submittedName>
        <fullName evidence="2">Uncharacterized protein</fullName>
    </submittedName>
</protein>
<dbReference type="InterPro" id="IPR007133">
    <property type="entry name" value="RNA_pol_II-assoc_Paf1"/>
</dbReference>
<dbReference type="OrthoDB" id="201281at2759"/>
<dbReference type="GeneID" id="24921925"/>
<organism evidence="2">
    <name type="scientific">Blastocystis hominis</name>
    <dbReference type="NCBI Taxonomy" id="12968"/>
    <lineage>
        <taxon>Eukaryota</taxon>
        <taxon>Sar</taxon>
        <taxon>Stramenopiles</taxon>
        <taxon>Bigyra</taxon>
        <taxon>Opalozoa</taxon>
        <taxon>Opalinata</taxon>
        <taxon>Blastocystidae</taxon>
        <taxon>Blastocystis</taxon>
    </lineage>
</organism>
<feature type="region of interest" description="Disordered" evidence="1">
    <location>
        <begin position="128"/>
        <end position="165"/>
    </location>
</feature>
<evidence type="ECO:0000313" key="2">
    <source>
        <dbReference type="EMBL" id="CBK25320.2"/>
    </source>
</evidence>
<evidence type="ECO:0000313" key="3">
    <source>
        <dbReference type="Proteomes" id="UP000008312"/>
    </source>
</evidence>
<gene>
    <name evidence="2" type="ORF">GSBLH_T00004933001</name>
</gene>